<evidence type="ECO:0000313" key="2">
    <source>
        <dbReference type="Proteomes" id="UP000039865"/>
    </source>
</evidence>
<sequence>MNEIKGRTSALFVAIRSNFTINNLDIMSRYILCNNYFLDEHEVENENDQFLYAWDIQYGAIIFNSDEPLNFYLLNTQMRTEYLSFGIQIINDCSLKSNYANYGEVIMQNSSLSGGKIFEQKRPYITFFTNNNLTVDNCTFNAFSRNSDANQILYQQHSVDSCKVPVNDGRTKYQQFTNILIKQETSERSIQNQFFIQYMKGGDRLRNFVYLTENITIENVFTTNSVLYIGTLLPNITVSNVFIRNSTLRMKAGSFLNITVPTKIVLNNSLSLVDEKIDSQLIIKVSGTPNQAIQEYQNLLFENNKLFANVAINSDRDSKIIIRNSTFKNECNYFILS</sequence>
<dbReference type="InParanoid" id="A0A077ZW96"/>
<evidence type="ECO:0000313" key="1">
    <source>
        <dbReference type="EMBL" id="CDW74144.1"/>
    </source>
</evidence>
<proteinExistence type="predicted"/>
<dbReference type="Proteomes" id="UP000039865">
    <property type="component" value="Unassembled WGS sequence"/>
</dbReference>
<keyword evidence="2" id="KW-1185">Reference proteome</keyword>
<evidence type="ECO:0008006" key="3">
    <source>
        <dbReference type="Google" id="ProtNLM"/>
    </source>
</evidence>
<dbReference type="EMBL" id="CCKQ01003037">
    <property type="protein sequence ID" value="CDW74144.1"/>
    <property type="molecule type" value="Genomic_DNA"/>
</dbReference>
<dbReference type="AlphaFoldDB" id="A0A077ZW96"/>
<reference evidence="1 2" key="1">
    <citation type="submission" date="2014-06" db="EMBL/GenBank/DDBJ databases">
        <authorList>
            <person name="Swart Estienne"/>
        </authorList>
    </citation>
    <scope>NUCLEOTIDE SEQUENCE [LARGE SCALE GENOMIC DNA]</scope>
    <source>
        <strain evidence="1 2">130c</strain>
    </source>
</reference>
<protein>
    <recommendedName>
        <fullName evidence="3">Right handed beta helix domain-containing protein</fullName>
    </recommendedName>
</protein>
<dbReference type="SUPFAM" id="SSF51126">
    <property type="entry name" value="Pectin lyase-like"/>
    <property type="match status" value="1"/>
</dbReference>
<accession>A0A077ZW96</accession>
<name>A0A077ZW96_STYLE</name>
<dbReference type="InterPro" id="IPR011050">
    <property type="entry name" value="Pectin_lyase_fold/virulence"/>
</dbReference>
<gene>
    <name evidence="1" type="primary">Contig7802.g8328</name>
    <name evidence="1" type="ORF">STYLEM_3138</name>
</gene>
<organism evidence="1 2">
    <name type="scientific">Stylonychia lemnae</name>
    <name type="common">Ciliate</name>
    <dbReference type="NCBI Taxonomy" id="5949"/>
    <lineage>
        <taxon>Eukaryota</taxon>
        <taxon>Sar</taxon>
        <taxon>Alveolata</taxon>
        <taxon>Ciliophora</taxon>
        <taxon>Intramacronucleata</taxon>
        <taxon>Spirotrichea</taxon>
        <taxon>Stichotrichia</taxon>
        <taxon>Sporadotrichida</taxon>
        <taxon>Oxytrichidae</taxon>
        <taxon>Stylonychinae</taxon>
        <taxon>Stylonychia</taxon>
    </lineage>
</organism>